<dbReference type="InterPro" id="IPR001466">
    <property type="entry name" value="Beta-lactam-related"/>
</dbReference>
<dbReference type="RefSeq" id="WP_054727208.1">
    <property type="nucleotide sequence ID" value="NZ_CP009429.1"/>
</dbReference>
<name>A0AAC8Z0C2_SPHMC</name>
<dbReference type="Gene3D" id="3.40.710.10">
    <property type="entry name" value="DD-peptidase/beta-lactamase superfamily"/>
    <property type="match status" value="1"/>
</dbReference>
<dbReference type="PANTHER" id="PTHR46825">
    <property type="entry name" value="D-ALANYL-D-ALANINE-CARBOXYPEPTIDASE/ENDOPEPTIDASE AMPH"/>
    <property type="match status" value="1"/>
</dbReference>
<dbReference type="PANTHER" id="PTHR46825:SF9">
    <property type="entry name" value="BETA-LACTAMASE-RELATED DOMAIN-CONTAINING PROTEIN"/>
    <property type="match status" value="1"/>
</dbReference>
<proteinExistence type="predicted"/>
<evidence type="ECO:0000313" key="3">
    <source>
        <dbReference type="Proteomes" id="UP000076088"/>
    </source>
</evidence>
<dbReference type="Proteomes" id="UP000076088">
    <property type="component" value="Chromosome"/>
</dbReference>
<gene>
    <name evidence="2" type="ORF">ATM17_10630</name>
</gene>
<evidence type="ECO:0000313" key="2">
    <source>
        <dbReference type="EMBL" id="AMU89486.1"/>
    </source>
</evidence>
<dbReference type="InterPro" id="IPR050491">
    <property type="entry name" value="AmpC-like"/>
</dbReference>
<dbReference type="AlphaFoldDB" id="A0AAC8Z0C2"/>
<dbReference type="EMBL" id="CP013344">
    <property type="protein sequence ID" value="AMU89486.1"/>
    <property type="molecule type" value="Genomic_DNA"/>
</dbReference>
<reference evidence="2 3" key="2">
    <citation type="journal article" date="2016" name="Genome Announc.">
        <title>Complete Genome Sequence of Sphingopyxis macrogoltabida Strain 203N (NBRC 111659), a Polyethylene Glycol Degrader.</title>
        <authorList>
            <person name="Ohtsubo Y."/>
            <person name="Nonoyama S."/>
            <person name="Nagata Y."/>
            <person name="Numata M."/>
            <person name="Tsuchikane K."/>
            <person name="Hosoyama A."/>
            <person name="Yamazoe A."/>
            <person name="Tsuda M."/>
            <person name="Fujita N."/>
            <person name="Kawai F."/>
        </authorList>
    </citation>
    <scope>NUCLEOTIDE SEQUENCE [LARGE SCALE GENOMIC DNA]</scope>
    <source>
        <strain evidence="2 3">203N</strain>
    </source>
</reference>
<dbReference type="Pfam" id="PF00144">
    <property type="entry name" value="Beta-lactamase"/>
    <property type="match status" value="1"/>
</dbReference>
<protein>
    <recommendedName>
        <fullName evidence="1">Beta-lactamase-related domain-containing protein</fullName>
    </recommendedName>
</protein>
<sequence>MTFSIRPAPLRTQIAGFLAEEHIGGAVIAYGRIGSRPTVIAMEQATPDRPMRPDDRFRLASLAKPITAAAVLQLVDQGRIALDSPVPEAGPGITVRHLLQHSGGWDRSRSIDPIGNPEALSKIGITGAYGCEDVAARLPPTQFRPGARYAYSNIGYCRLGQLVERISGMSYAAYAERYILAPRGATLTYNGAPTVRHPSTWPDSAYRALGPGGGWTGTASAYWAFATGPLAPQVTERPRYAKAGESYYGLGWRVWPDGTLSHFGAIPGAYTMVVRKNDHVAVLLFNGRPADDEKAFRRLRAMLKSAGI</sequence>
<reference evidence="3" key="1">
    <citation type="submission" date="2015-11" db="EMBL/GenBank/DDBJ databases">
        <title>Complete genome sequence of a polyethylene-glycol degrader Sphingopyxis macrogoltabida 203N (NBRC 111659).</title>
        <authorList>
            <person name="Yoshiyuki O."/>
            <person name="Shouta N."/>
            <person name="Nagata Y."/>
            <person name="Numata M."/>
            <person name="Tsuchikane K."/>
            <person name="Hosoyama A."/>
            <person name="Yamazoe A."/>
            <person name="Tsuda M."/>
            <person name="Fujita N."/>
            <person name="Kawai F."/>
        </authorList>
    </citation>
    <scope>NUCLEOTIDE SEQUENCE [LARGE SCALE GENOMIC DNA]</scope>
    <source>
        <strain evidence="3">203N</strain>
    </source>
</reference>
<evidence type="ECO:0000259" key="1">
    <source>
        <dbReference type="Pfam" id="PF00144"/>
    </source>
</evidence>
<accession>A0AAC8Z0C2</accession>
<dbReference type="InterPro" id="IPR012338">
    <property type="entry name" value="Beta-lactam/transpept-like"/>
</dbReference>
<dbReference type="KEGG" id="smaz:LH19_09205"/>
<dbReference type="SUPFAM" id="SSF56601">
    <property type="entry name" value="beta-lactamase/transpeptidase-like"/>
    <property type="match status" value="1"/>
</dbReference>
<keyword evidence="3" id="KW-1185">Reference proteome</keyword>
<feature type="domain" description="Beta-lactamase-related" evidence="1">
    <location>
        <begin position="13"/>
        <end position="299"/>
    </location>
</feature>
<organism evidence="2 3">
    <name type="scientific">Sphingopyxis macrogoltabida</name>
    <name type="common">Sphingomonas macrogoltabidus</name>
    <dbReference type="NCBI Taxonomy" id="33050"/>
    <lineage>
        <taxon>Bacteria</taxon>
        <taxon>Pseudomonadati</taxon>
        <taxon>Pseudomonadota</taxon>
        <taxon>Alphaproteobacteria</taxon>
        <taxon>Sphingomonadales</taxon>
        <taxon>Sphingomonadaceae</taxon>
        <taxon>Sphingopyxis</taxon>
    </lineage>
</organism>